<accession>A0A1H8JFP6</accession>
<evidence type="ECO:0000256" key="2">
    <source>
        <dbReference type="PROSITE-ProRule" id="PRU00169"/>
    </source>
</evidence>
<dbReference type="SUPFAM" id="SSF52172">
    <property type="entry name" value="CheY-like"/>
    <property type="match status" value="1"/>
</dbReference>
<dbReference type="PANTHER" id="PTHR44591:SF21">
    <property type="entry name" value="TWO-COMPONENT RESPONSE REGULATOR"/>
    <property type="match status" value="1"/>
</dbReference>
<dbReference type="EMBL" id="FOCF01000013">
    <property type="protein sequence ID" value="SEN79245.1"/>
    <property type="molecule type" value="Genomic_DNA"/>
</dbReference>
<evidence type="ECO:0000259" key="3">
    <source>
        <dbReference type="PROSITE" id="PS50110"/>
    </source>
</evidence>
<dbReference type="CDD" id="cd00156">
    <property type="entry name" value="REC"/>
    <property type="match status" value="1"/>
</dbReference>
<dbReference type="STRING" id="1166340.SAMN05192583_3574"/>
<feature type="modified residue" description="4-aspartylphosphate" evidence="2">
    <location>
        <position position="55"/>
    </location>
</feature>
<dbReference type="AlphaFoldDB" id="A0A1H8JFP6"/>
<dbReference type="Gene3D" id="3.40.50.2300">
    <property type="match status" value="1"/>
</dbReference>
<dbReference type="SMART" id="SM00448">
    <property type="entry name" value="REC"/>
    <property type="match status" value="1"/>
</dbReference>
<sequence length="133" mass="14683">MIKARTILLVEDEPSLRDELAELLITLGFRCLATDNGAAAFDVLKCERVDLLLCDVNLAGEDGLNLIRRMHGELGEIFTRIAVIVMTGHTALVESQCDNMDHLISAFLLKPIRLRDLRALLDSLIGEGVRDVA</sequence>
<dbReference type="InterPro" id="IPR050595">
    <property type="entry name" value="Bact_response_regulator"/>
</dbReference>
<dbReference type="Pfam" id="PF00072">
    <property type="entry name" value="Response_reg"/>
    <property type="match status" value="1"/>
</dbReference>
<dbReference type="InterPro" id="IPR011006">
    <property type="entry name" value="CheY-like_superfamily"/>
</dbReference>
<dbReference type="PROSITE" id="PS50110">
    <property type="entry name" value="RESPONSE_REGULATORY"/>
    <property type="match status" value="1"/>
</dbReference>
<dbReference type="OrthoDB" id="9784719at2"/>
<gene>
    <name evidence="4" type="ORF">SAMN05192583_3574</name>
</gene>
<keyword evidence="5" id="KW-1185">Reference proteome</keyword>
<evidence type="ECO:0000313" key="4">
    <source>
        <dbReference type="EMBL" id="SEN79245.1"/>
    </source>
</evidence>
<name>A0A1H8JFP6_9SPHN</name>
<organism evidence="4 5">
    <name type="scientific">Sphingomonas gellani</name>
    <dbReference type="NCBI Taxonomy" id="1166340"/>
    <lineage>
        <taxon>Bacteria</taxon>
        <taxon>Pseudomonadati</taxon>
        <taxon>Pseudomonadota</taxon>
        <taxon>Alphaproteobacteria</taxon>
        <taxon>Sphingomonadales</taxon>
        <taxon>Sphingomonadaceae</taxon>
        <taxon>Sphingomonas</taxon>
    </lineage>
</organism>
<dbReference type="InterPro" id="IPR001789">
    <property type="entry name" value="Sig_transdc_resp-reg_receiver"/>
</dbReference>
<dbReference type="GO" id="GO:0000160">
    <property type="term" value="P:phosphorelay signal transduction system"/>
    <property type="evidence" value="ECO:0007669"/>
    <property type="project" value="InterPro"/>
</dbReference>
<dbReference type="RefSeq" id="WP_093667074.1">
    <property type="nucleotide sequence ID" value="NZ_FOCF01000013.1"/>
</dbReference>
<evidence type="ECO:0000256" key="1">
    <source>
        <dbReference type="ARBA" id="ARBA00022553"/>
    </source>
</evidence>
<feature type="domain" description="Response regulatory" evidence="3">
    <location>
        <begin position="6"/>
        <end position="125"/>
    </location>
</feature>
<keyword evidence="1 2" id="KW-0597">Phosphoprotein</keyword>
<evidence type="ECO:0000313" key="5">
    <source>
        <dbReference type="Proteomes" id="UP000199206"/>
    </source>
</evidence>
<dbReference type="PANTHER" id="PTHR44591">
    <property type="entry name" value="STRESS RESPONSE REGULATOR PROTEIN 1"/>
    <property type="match status" value="1"/>
</dbReference>
<reference evidence="5" key="1">
    <citation type="submission" date="2016-10" db="EMBL/GenBank/DDBJ databases">
        <authorList>
            <person name="Varghese N."/>
            <person name="Submissions S."/>
        </authorList>
    </citation>
    <scope>NUCLEOTIDE SEQUENCE [LARGE SCALE GENOMIC DNA]</scope>
    <source>
        <strain evidence="5">S6-262</strain>
    </source>
</reference>
<proteinExistence type="predicted"/>
<protein>
    <submittedName>
        <fullName evidence="4">Response regulator receiver domain-containing protein</fullName>
    </submittedName>
</protein>
<dbReference type="Proteomes" id="UP000199206">
    <property type="component" value="Unassembled WGS sequence"/>
</dbReference>